<dbReference type="InterPro" id="IPR000462">
    <property type="entry name" value="CDP-OH_P_trans"/>
</dbReference>
<evidence type="ECO:0000256" key="13">
    <source>
        <dbReference type="ARBA" id="ARBA00023935"/>
    </source>
</evidence>
<keyword evidence="12 17" id="KW-0472">Membrane</keyword>
<gene>
    <name evidence="19" type="primary">pgsA</name>
    <name evidence="19" type="ORF">ACFSCS_09325</name>
</gene>
<dbReference type="InterPro" id="IPR044268">
    <property type="entry name" value="PIP_synthase_PgsA1"/>
</dbReference>
<comment type="catalytic activity">
    <reaction evidence="16 17">
        <text>a CDP-1,2-diacyl-sn-glycerol + 1D-myo-inositol 3-phosphate = a 1,2-diacyl-sn-glycero-3-phospho-(1D-myo-inositol-3-phosphate) + CMP + H(+)</text>
        <dbReference type="Rhea" id="RHEA:60504"/>
        <dbReference type="ChEBI" id="CHEBI:15378"/>
        <dbReference type="ChEBI" id="CHEBI:58088"/>
        <dbReference type="ChEBI" id="CHEBI:58332"/>
        <dbReference type="ChEBI" id="CHEBI:58401"/>
        <dbReference type="ChEBI" id="CHEBI:60377"/>
    </reaction>
</comment>
<keyword evidence="7 17" id="KW-0808">Transferase</keyword>
<evidence type="ECO:0000256" key="16">
    <source>
        <dbReference type="ARBA" id="ARBA00048865"/>
    </source>
</evidence>
<comment type="similarity">
    <text evidence="4 17 18">Belongs to the CDP-alcohol phosphatidyltransferase class-I family.</text>
</comment>
<evidence type="ECO:0000256" key="6">
    <source>
        <dbReference type="ARBA" id="ARBA00022475"/>
    </source>
</evidence>
<evidence type="ECO:0000256" key="18">
    <source>
        <dbReference type="RuleBase" id="RU003750"/>
    </source>
</evidence>
<dbReference type="RefSeq" id="WP_343874699.1">
    <property type="nucleotide sequence ID" value="NZ_BAAAIX010000027.1"/>
</dbReference>
<evidence type="ECO:0000256" key="9">
    <source>
        <dbReference type="ARBA" id="ARBA00022723"/>
    </source>
</evidence>
<comment type="subunit">
    <text evidence="5 17">Homodimer.</text>
</comment>
<evidence type="ECO:0000256" key="5">
    <source>
        <dbReference type="ARBA" id="ARBA00011738"/>
    </source>
</evidence>
<dbReference type="EMBL" id="JBHUFZ010000019">
    <property type="protein sequence ID" value="MFD1890379.1"/>
    <property type="molecule type" value="Genomic_DNA"/>
</dbReference>
<comment type="catalytic activity">
    <reaction evidence="13 17">
        <text>1,2-di-(9Z-octadecenoyl)-sn-glycero-3-cytidine-5'-diphosphate + 1D-myo-inositol 3-phosphate = 1,2-di-(9Z-octadecenoyl)-sn-glycero-3-phospho-(1D-myo-inositol-3-phosphate) + CMP + H(+)</text>
        <dbReference type="Rhea" id="RHEA:61216"/>
        <dbReference type="ChEBI" id="CHEBI:15378"/>
        <dbReference type="ChEBI" id="CHEBI:58401"/>
        <dbReference type="ChEBI" id="CHEBI:60377"/>
        <dbReference type="ChEBI" id="CHEBI:85356"/>
        <dbReference type="ChEBI" id="CHEBI:144472"/>
    </reaction>
</comment>
<evidence type="ECO:0000256" key="1">
    <source>
        <dbReference type="ARBA" id="ARBA00004651"/>
    </source>
</evidence>
<keyword evidence="10 17" id="KW-0460">Magnesium</keyword>
<keyword evidence="17" id="KW-0443">Lipid metabolism</keyword>
<feature type="binding site" evidence="17">
    <location>
        <position position="90"/>
    </location>
    <ligand>
        <name>Mg(2+)</name>
        <dbReference type="ChEBI" id="CHEBI:18420"/>
        <label>2</label>
    </ligand>
</feature>
<dbReference type="NCBIfam" id="NF045883">
    <property type="entry name" value="PIPSynth"/>
    <property type="match status" value="1"/>
</dbReference>
<evidence type="ECO:0000256" key="4">
    <source>
        <dbReference type="ARBA" id="ARBA00010441"/>
    </source>
</evidence>
<dbReference type="GO" id="GO:0016740">
    <property type="term" value="F:transferase activity"/>
    <property type="evidence" value="ECO:0007669"/>
    <property type="project" value="UniProtKB-KW"/>
</dbReference>
<dbReference type="PROSITE" id="PS00379">
    <property type="entry name" value="CDP_ALCOHOL_P_TRANSF"/>
    <property type="match status" value="1"/>
</dbReference>
<comment type="function">
    <text evidence="17">Catalyzes the conjugation of the 1'-hydroxyl group of D-myo-inositol-3-phosphate (also named L-myo-inositol-1-phosphate) with a lipid tail of cytidine diphosphate diacylglycerol (CDP-DAG), forming phosphatidylinositol phosphate (PIP) and CMP. PIP is a precursor of phosphatidylinositol (PI) which is an essential lipid required for cell wall formation.</text>
</comment>
<feature type="binding site" evidence="17">
    <location>
        <position position="69"/>
    </location>
    <ligand>
        <name>a CDP-1,2-diacyl-sn-glycerol</name>
        <dbReference type="ChEBI" id="CHEBI:58332"/>
    </ligand>
</feature>
<dbReference type="InterPro" id="IPR048254">
    <property type="entry name" value="CDP_ALCOHOL_P_TRANSF_CS"/>
</dbReference>
<keyword evidence="20" id="KW-1185">Reference proteome</keyword>
<comment type="pathway">
    <text evidence="3">Lipid metabolism.</text>
</comment>
<evidence type="ECO:0000256" key="3">
    <source>
        <dbReference type="ARBA" id="ARBA00005189"/>
    </source>
</evidence>
<feature type="binding site" evidence="17">
    <location>
        <position position="65"/>
    </location>
    <ligand>
        <name>Mg(2+)</name>
        <dbReference type="ChEBI" id="CHEBI:18420"/>
        <label>1</label>
    </ligand>
</feature>
<organism evidence="19 20">
    <name type="scientific">Luteococcus peritonei</name>
    <dbReference type="NCBI Taxonomy" id="88874"/>
    <lineage>
        <taxon>Bacteria</taxon>
        <taxon>Bacillati</taxon>
        <taxon>Actinomycetota</taxon>
        <taxon>Actinomycetes</taxon>
        <taxon>Propionibacteriales</taxon>
        <taxon>Propionibacteriaceae</taxon>
        <taxon>Luteococcus</taxon>
    </lineage>
</organism>
<accession>A0ABW4RWF9</accession>
<keyword evidence="8 17" id="KW-0812">Transmembrane</keyword>
<dbReference type="InterPro" id="IPR043130">
    <property type="entry name" value="CDP-OH_PTrfase_TM_dom"/>
</dbReference>
<evidence type="ECO:0000256" key="2">
    <source>
        <dbReference type="ARBA" id="ARBA00004805"/>
    </source>
</evidence>
<keyword evidence="6 17" id="KW-1003">Cell membrane</keyword>
<feature type="binding site" evidence="17">
    <location>
        <position position="86"/>
    </location>
    <ligand>
        <name>Mg(2+)</name>
        <dbReference type="ChEBI" id="CHEBI:18420"/>
        <label>1</label>
    </ligand>
</feature>
<keyword evidence="17" id="KW-0444">Lipid biosynthesis</keyword>
<evidence type="ECO:0000256" key="12">
    <source>
        <dbReference type="ARBA" id="ARBA00023136"/>
    </source>
</evidence>
<comment type="caution">
    <text evidence="17">Lacks conserved residue(s) required for the propagation of feature annotation.</text>
</comment>
<feature type="binding site" evidence="17">
    <location>
        <position position="86"/>
    </location>
    <ligand>
        <name>Mg(2+)</name>
        <dbReference type="ChEBI" id="CHEBI:18420"/>
        <label>2</label>
    </ligand>
</feature>
<dbReference type="Gene3D" id="1.20.120.1760">
    <property type="match status" value="1"/>
</dbReference>
<evidence type="ECO:0000256" key="15">
    <source>
        <dbReference type="ARBA" id="ARBA00033137"/>
    </source>
</evidence>
<name>A0ABW4RWF9_9ACTN</name>
<dbReference type="EC" id="2.7.8.-" evidence="17"/>
<feature type="transmembrane region" description="Helical" evidence="17">
    <location>
        <begin position="153"/>
        <end position="179"/>
    </location>
</feature>
<feature type="transmembrane region" description="Helical" evidence="17">
    <location>
        <begin position="21"/>
        <end position="44"/>
    </location>
</feature>
<comment type="cofactor">
    <cofactor evidence="17">
        <name>Mg(2+)</name>
        <dbReference type="ChEBI" id="CHEBI:18420"/>
    </cofactor>
    <text evidence="17">Contains a di-nuclear catalytic Mg(2+) center.</text>
</comment>
<keyword evidence="17" id="KW-0594">Phospholipid biosynthesis</keyword>
<dbReference type="Pfam" id="PF01066">
    <property type="entry name" value="CDP-OH_P_transf"/>
    <property type="match status" value="1"/>
</dbReference>
<feature type="active site" description="Proton acceptor" evidence="17">
    <location>
        <position position="90"/>
    </location>
</feature>
<evidence type="ECO:0000313" key="19">
    <source>
        <dbReference type="EMBL" id="MFD1890379.1"/>
    </source>
</evidence>
<evidence type="ECO:0000256" key="11">
    <source>
        <dbReference type="ARBA" id="ARBA00022989"/>
    </source>
</evidence>
<proteinExistence type="inferred from homology"/>
<comment type="pathway">
    <text evidence="2 17">Phospholipid metabolism; phosphatidylinositol phosphate biosynthesis.</text>
</comment>
<evidence type="ECO:0000256" key="7">
    <source>
        <dbReference type="ARBA" id="ARBA00022679"/>
    </source>
</evidence>
<dbReference type="HAMAP" id="MF_02241">
    <property type="entry name" value="PIP_synthase"/>
    <property type="match status" value="1"/>
</dbReference>
<comment type="subcellular location">
    <subcellularLocation>
        <location evidence="1 17">Cell membrane</location>
        <topology evidence="1 17">Multi-pass membrane protein</topology>
    </subcellularLocation>
</comment>
<keyword evidence="17" id="KW-1208">Phospholipid metabolism</keyword>
<dbReference type="Proteomes" id="UP001597326">
    <property type="component" value="Unassembled WGS sequence"/>
</dbReference>
<evidence type="ECO:0000256" key="14">
    <source>
        <dbReference type="ARBA" id="ARBA00024082"/>
    </source>
</evidence>
<protein>
    <recommendedName>
        <fullName evidence="14 17">Phosphatidylinositol phosphate synthase</fullName>
        <shortName evidence="17">PIP synthase</shortName>
        <ecNumber evidence="17">2.7.8.-</ecNumber>
    </recommendedName>
    <alternativeName>
        <fullName evidence="15 17">CDP-diacylglycerol--D-myo-inositol-3-phosphate 3-phosphatidyltransferase</fullName>
    </alternativeName>
</protein>
<evidence type="ECO:0000313" key="20">
    <source>
        <dbReference type="Proteomes" id="UP001597326"/>
    </source>
</evidence>
<keyword evidence="11 17" id="KW-1133">Transmembrane helix</keyword>
<feature type="binding site" evidence="17">
    <location>
        <begin position="28"/>
        <end position="31"/>
    </location>
    <ligand>
        <name>a CDP-1,2-diacyl-sn-glycerol</name>
        <dbReference type="ChEBI" id="CHEBI:58332"/>
    </ligand>
</feature>
<evidence type="ECO:0000256" key="10">
    <source>
        <dbReference type="ARBA" id="ARBA00022842"/>
    </source>
</evidence>
<reference evidence="20" key="1">
    <citation type="journal article" date="2019" name="Int. J. Syst. Evol. Microbiol.">
        <title>The Global Catalogue of Microorganisms (GCM) 10K type strain sequencing project: providing services to taxonomists for standard genome sequencing and annotation.</title>
        <authorList>
            <consortium name="The Broad Institute Genomics Platform"/>
            <consortium name="The Broad Institute Genome Sequencing Center for Infectious Disease"/>
            <person name="Wu L."/>
            <person name="Ma J."/>
        </authorList>
    </citation>
    <scope>NUCLEOTIDE SEQUENCE [LARGE SCALE GENOMIC DNA]</scope>
    <source>
        <strain evidence="20">CAIM 431</strain>
    </source>
</reference>
<keyword evidence="9 17" id="KW-0479">Metal-binding</keyword>
<feature type="binding site" evidence="17">
    <location>
        <position position="68"/>
    </location>
    <ligand>
        <name>Mg(2+)</name>
        <dbReference type="ChEBI" id="CHEBI:18420"/>
        <label>1</label>
    </ligand>
</feature>
<evidence type="ECO:0000256" key="8">
    <source>
        <dbReference type="ARBA" id="ARBA00022692"/>
    </source>
</evidence>
<feature type="binding site" evidence="17">
    <location>
        <position position="73"/>
    </location>
    <ligand>
        <name>a CDP-1,2-diacyl-sn-glycerol</name>
        <dbReference type="ChEBI" id="CHEBI:58332"/>
    </ligand>
</feature>
<sequence>MVERFRKLYADLMTPGARLAIALRMTPDMVTWFGTLLVIVAALVMVPRGWLWQAALVITFCVLTDGVDGQMARMTGQGSSYGAFLDSTLDRVADGAIFGAVALYYAGLGNSVLWAGVAIGALVMGQVTSYAKARGLALGFKVWGGLAARGDRLLALLVGMLLAGLGLHWALPVALVYLLCASSFTVLQRMGQVKQQAVEAEAAGITVVDPQATVAAEHQKKP</sequence>
<feature type="binding site" evidence="17">
    <location>
        <position position="79"/>
    </location>
    <ligand>
        <name>a CDP-1,2-diacyl-sn-glycerol</name>
        <dbReference type="ChEBI" id="CHEBI:58332"/>
    </ligand>
</feature>
<comment type="caution">
    <text evidence="19">The sequence shown here is derived from an EMBL/GenBank/DDBJ whole genome shotgun (WGS) entry which is preliminary data.</text>
</comment>
<evidence type="ECO:0000256" key="17">
    <source>
        <dbReference type="HAMAP-Rule" id="MF_02241"/>
    </source>
</evidence>
<feature type="binding site" evidence="17">
    <location>
        <position position="65"/>
    </location>
    <ligand>
        <name>Mg(2+)</name>
        <dbReference type="ChEBI" id="CHEBI:18420"/>
        <label>2</label>
    </ligand>
</feature>
<feature type="transmembrane region" description="Helical" evidence="17">
    <location>
        <begin position="112"/>
        <end position="133"/>
    </location>
</feature>